<keyword evidence="5 14" id="KW-0808">Transferase</keyword>
<dbReference type="PANTHER" id="PTHR48446">
    <property type="entry name" value="DNA-DIRECTED RNA POLYMERASE SUBUNIT BETA' N-TERMINAL SECTION"/>
    <property type="match status" value="1"/>
</dbReference>
<evidence type="ECO:0000256" key="10">
    <source>
        <dbReference type="ARBA" id="ARBA00023163"/>
    </source>
</evidence>
<evidence type="ECO:0000256" key="1">
    <source>
        <dbReference type="ARBA" id="ARBA00004123"/>
    </source>
</evidence>
<reference evidence="17 19" key="2">
    <citation type="journal article" date="2018" name="Plant J.">
        <title>The Physcomitrella patens chromosome-scale assembly reveals moss genome structure and evolution.</title>
        <authorList>
            <person name="Lang D."/>
            <person name="Ullrich K.K."/>
            <person name="Murat F."/>
            <person name="Fuchs J."/>
            <person name="Jenkins J."/>
            <person name="Haas F.B."/>
            <person name="Piednoel M."/>
            <person name="Gundlach H."/>
            <person name="Van Bel M."/>
            <person name="Meyberg R."/>
            <person name="Vives C."/>
            <person name="Morata J."/>
            <person name="Symeonidi A."/>
            <person name="Hiss M."/>
            <person name="Muchero W."/>
            <person name="Kamisugi Y."/>
            <person name="Saleh O."/>
            <person name="Blanc G."/>
            <person name="Decker E.L."/>
            <person name="van Gessel N."/>
            <person name="Grimwood J."/>
            <person name="Hayes R.D."/>
            <person name="Graham S.W."/>
            <person name="Gunter L.E."/>
            <person name="McDaniel S.F."/>
            <person name="Hoernstein S.N.W."/>
            <person name="Larsson A."/>
            <person name="Li F.W."/>
            <person name="Perroud P.F."/>
            <person name="Phillips J."/>
            <person name="Ranjan P."/>
            <person name="Rokshar D.S."/>
            <person name="Rothfels C.J."/>
            <person name="Schneider L."/>
            <person name="Shu S."/>
            <person name="Stevenson D.W."/>
            <person name="Thummler F."/>
            <person name="Tillich M."/>
            <person name="Villarreal Aguilar J.C."/>
            <person name="Widiez T."/>
            <person name="Wong G.K."/>
            <person name="Wymore A."/>
            <person name="Zhang Y."/>
            <person name="Zimmer A.D."/>
            <person name="Quatrano R.S."/>
            <person name="Mayer K.F.X."/>
            <person name="Goodstein D."/>
            <person name="Casacuberta J.M."/>
            <person name="Vandepoele K."/>
            <person name="Reski R."/>
            <person name="Cuming A.C."/>
            <person name="Tuskan G.A."/>
            <person name="Maumus F."/>
            <person name="Salse J."/>
            <person name="Schmutz J."/>
            <person name="Rensing S.A."/>
        </authorList>
    </citation>
    <scope>NUCLEOTIDE SEQUENCE [LARGE SCALE GENOMIC DNA]</scope>
    <source>
        <strain evidence="18 19">cv. Gransden 2004</strain>
    </source>
</reference>
<dbReference type="Gene3D" id="3.30.1490.180">
    <property type="entry name" value="RNA polymerase ii"/>
    <property type="match status" value="1"/>
</dbReference>
<keyword evidence="19" id="KW-1185">Reference proteome</keyword>
<evidence type="ECO:0000256" key="14">
    <source>
        <dbReference type="RuleBase" id="RU004279"/>
    </source>
</evidence>
<dbReference type="InterPro" id="IPR035698">
    <property type="entry name" value="RNAP_III_Rpc1_C"/>
</dbReference>
<dbReference type="EnsemblPlants" id="Pp3c17_4860V3.3">
    <property type="protein sequence ID" value="Pp3c17_4860V3.3"/>
    <property type="gene ID" value="Pp3c17_4860"/>
</dbReference>
<evidence type="ECO:0000259" key="16">
    <source>
        <dbReference type="SMART" id="SM00663"/>
    </source>
</evidence>
<comment type="subunit">
    <text evidence="3">Component of the RNA polymerase III (Pol III) complex consisting of 17 subunits.</text>
</comment>
<dbReference type="GO" id="GO:0000428">
    <property type="term" value="C:DNA-directed RNA polymerase complex"/>
    <property type="evidence" value="ECO:0000318"/>
    <property type="project" value="GO_Central"/>
</dbReference>
<reference evidence="17 19" key="1">
    <citation type="journal article" date="2008" name="Science">
        <title>The Physcomitrella genome reveals evolutionary insights into the conquest of land by plants.</title>
        <authorList>
            <person name="Rensing S."/>
            <person name="Lang D."/>
            <person name="Zimmer A."/>
            <person name="Terry A."/>
            <person name="Salamov A."/>
            <person name="Shapiro H."/>
            <person name="Nishiyama T."/>
            <person name="Perroud P.-F."/>
            <person name="Lindquist E."/>
            <person name="Kamisugi Y."/>
            <person name="Tanahashi T."/>
            <person name="Sakakibara K."/>
            <person name="Fujita T."/>
            <person name="Oishi K."/>
            <person name="Shin-I T."/>
            <person name="Kuroki Y."/>
            <person name="Toyoda A."/>
            <person name="Suzuki Y."/>
            <person name="Hashimoto A."/>
            <person name="Yamaguchi K."/>
            <person name="Sugano A."/>
            <person name="Kohara Y."/>
            <person name="Fujiyama A."/>
            <person name="Anterola A."/>
            <person name="Aoki S."/>
            <person name="Ashton N."/>
            <person name="Barbazuk W.B."/>
            <person name="Barker E."/>
            <person name="Bennetzen J."/>
            <person name="Bezanilla M."/>
            <person name="Blankenship R."/>
            <person name="Cho S.H."/>
            <person name="Dutcher S."/>
            <person name="Estelle M."/>
            <person name="Fawcett J.A."/>
            <person name="Gundlach H."/>
            <person name="Hanada K."/>
            <person name="Heyl A."/>
            <person name="Hicks K.A."/>
            <person name="Hugh J."/>
            <person name="Lohr M."/>
            <person name="Mayer K."/>
            <person name="Melkozernov A."/>
            <person name="Murata T."/>
            <person name="Nelson D."/>
            <person name="Pils B."/>
            <person name="Prigge M."/>
            <person name="Reiss B."/>
            <person name="Renner T."/>
            <person name="Rombauts S."/>
            <person name="Rushton P."/>
            <person name="Sanderfoot A."/>
            <person name="Schween G."/>
            <person name="Shiu S.-H."/>
            <person name="Stueber K."/>
            <person name="Theodoulou F.L."/>
            <person name="Tu H."/>
            <person name="Van de Peer Y."/>
            <person name="Verrier P.J."/>
            <person name="Waters E."/>
            <person name="Wood A."/>
            <person name="Yang L."/>
            <person name="Cove D."/>
            <person name="Cuming A."/>
            <person name="Hasebe M."/>
            <person name="Lucas S."/>
            <person name="Mishler D.B."/>
            <person name="Reski R."/>
            <person name="Grigoriev I."/>
            <person name="Quatrano R.S."/>
            <person name="Boore J.L."/>
        </authorList>
    </citation>
    <scope>NUCLEOTIDE SEQUENCE [LARGE SCALE GENOMIC DNA]</scope>
    <source>
        <strain evidence="18 19">cv. Gransden 2004</strain>
    </source>
</reference>
<dbReference type="SMART" id="SM00663">
    <property type="entry name" value="RPOLA_N"/>
    <property type="match status" value="1"/>
</dbReference>
<dbReference type="FunFam" id="3.30.1490.180:FF:000002">
    <property type="entry name" value="DNA-directed RNA polymerase subunit"/>
    <property type="match status" value="1"/>
</dbReference>
<dbReference type="InterPro" id="IPR038120">
    <property type="entry name" value="Rpb1_funnel_sf"/>
</dbReference>
<dbReference type="EnsemblPlants" id="Pp3c17_4860V3.4">
    <property type="protein sequence ID" value="Pp3c17_4860V3.4"/>
    <property type="gene ID" value="Pp3c17_4860"/>
</dbReference>
<dbReference type="InterPro" id="IPR042102">
    <property type="entry name" value="RNA_pol_Rpb1_3_sf"/>
</dbReference>
<feature type="domain" description="RNA polymerase N-terminal" evidence="16">
    <location>
        <begin position="272"/>
        <end position="577"/>
    </location>
</feature>
<dbReference type="CDD" id="cd02736">
    <property type="entry name" value="RNAP_III_Rpc1_C"/>
    <property type="match status" value="1"/>
</dbReference>
<keyword evidence="11" id="KW-0539">Nucleus</keyword>
<reference evidence="18" key="3">
    <citation type="submission" date="2020-12" db="UniProtKB">
        <authorList>
            <consortium name="EnsemblPlants"/>
        </authorList>
    </citation>
    <scope>IDENTIFICATION</scope>
</reference>
<organism evidence="17">
    <name type="scientific">Physcomitrium patens</name>
    <name type="common">Spreading-leaved earth moss</name>
    <name type="synonym">Physcomitrella patens</name>
    <dbReference type="NCBI Taxonomy" id="3218"/>
    <lineage>
        <taxon>Eukaryota</taxon>
        <taxon>Viridiplantae</taxon>
        <taxon>Streptophyta</taxon>
        <taxon>Embryophyta</taxon>
        <taxon>Bryophyta</taxon>
        <taxon>Bryophytina</taxon>
        <taxon>Bryopsida</taxon>
        <taxon>Funariidae</taxon>
        <taxon>Funariales</taxon>
        <taxon>Funariaceae</taxon>
        <taxon>Physcomitrium</taxon>
    </lineage>
</organism>
<proteinExistence type="inferred from homology"/>
<dbReference type="FunCoup" id="A0A2K1J2Q4">
    <property type="interactions" value="3986"/>
</dbReference>
<evidence type="ECO:0000256" key="13">
    <source>
        <dbReference type="ARBA" id="ARBA00058108"/>
    </source>
</evidence>
<sequence>MGRGGGGGGAAGIGGTAMGAPIAPAHASINFSKRPFIEDVGPRKIESIRFGTMSKQDIVKASELHVYESMLYTMPERNPAPYSVVDTRLGTTNKKGECSTCFGKLADCPGHFGHTKLEMPVFHIGYLKNILQILQCICKSCARILMPEEECKLILRKMRNPRIEVLQRRAVLKKVIDRCKRVRVCTRCGDYNGVVKKMAQPPVKLIHDKYGKALDLKEEMIVSLEDAMKCKPELKNCINRVYDNLDPMRVLQLFESMIEQDCEVLDLAERPEKLIVTHLIVPPVAIRPSVEMESAAGSNEDDITVRLLGILNCNNSLRTCVEQGLAAEKTMETWELLQSQVSQLINSETPVPRSEQPTSGKQPRGFVQRLKGKQGRFRGNLSGKRVDFTGRTVISPDPNLKITEVAVPLLMAQLLTYPEKVSRYNIDKLRGRIINGMTKHPGANFIIFPDGNKLYLKFGDRRRYAAELKYGDIVERHLEDGDIVLFNRQPSLHRMSIMSHRARIMPWRTLRFNESVCNPYNADFDGDEMNLHVPQTEEARTEALMLMGVANNLCTPKNGEILVASTQDFLTSSYLFTRKDTFYDRATFTQACVYMGDAAENIDLPTPSIIKPMELWTGKQLFSVLVRPNAKTRVFVNLVSYEKNYDKKANKGSMCPTDGYVYFRNSELICGQLGKATLGNGNKDGLFTVLLRDYGNEAAAVCMNRLAKLSARWIGNHGFSIGIDDVAPSDRLNREKEKQITKGYNACDQHIQLYKKGKLELQPGCNAAQTLESAVTGELNKIREAAGNVCKDELHWRNSPLIMSECGSKGSFINISQMVACVGQQSVGGKRAPNGFIDRTLPHFPRHDRTPQGKGFVANSFYSGLSATEFFFHTMGGREGLVDTAVKTAETGYMSRRLMKALEDLSAQYDGTVRNSSGGIVQLLYGDDGMDPVYMEGKDGAPFNLDRMLMKTKATCPSYGQLGLPPTEIEKLFNERLTKPDMTSETVGAFKTSLKKFMDSCIKDNISTRTKLGLPLDCNGGPDQTLLESTATYISGLTSRQLEVFLDTCIKRYHMKRVEPGAAVGAVGAQSIGEPGTQMTLKTFHFAGVASMNITLGVPRIKEIINASKNISTPIITAVLVSGNDEKAARIVKGRIEKTTLGEVAKSIKTVLRASQAIISVKLDMKRIDALQLDINSDTVALAIVQTPKIKLKHVNIRIVDRDKLIVIPPDQDKGKLYFYLHSLCNMLPKVIVKGIPSVERAVINKEKGVYNLLVEGTNLKAVMGISGVNGKLTKSNHVIEAEQTLGIEAARNVIIDEIQYTMGSHGMTIDARHMMLLADVMTYKGEVLGITRFGIAKMKDSVLMLASFEKTTDHLFDAAIHGRVDKIEGVSECIIMGIPMPIGTGLFKIRQKVEKLPKLSYGPTPLLS</sequence>
<comment type="similarity">
    <text evidence="2 14">Belongs to the RNA polymerase beta' chain family.</text>
</comment>
<dbReference type="FunFam" id="2.40.40.20:FF:000019">
    <property type="entry name" value="DNA-directed RNA polymerase II subunit RPB1"/>
    <property type="match status" value="1"/>
</dbReference>
<comment type="subcellular location">
    <subcellularLocation>
        <location evidence="1">Nucleus</location>
    </subcellularLocation>
</comment>
<gene>
    <name evidence="18" type="primary">LOC112294649</name>
    <name evidence="17" type="ORF">PHYPA_021651</name>
</gene>
<dbReference type="GO" id="GO:0006351">
    <property type="term" value="P:DNA-templated transcription"/>
    <property type="evidence" value="ECO:0000318"/>
    <property type="project" value="GO_Central"/>
</dbReference>
<dbReference type="GO" id="GO:0003899">
    <property type="term" value="F:DNA-directed RNA polymerase activity"/>
    <property type="evidence" value="ECO:0007669"/>
    <property type="project" value="UniProtKB-EC"/>
</dbReference>
<feature type="region of interest" description="Disordered" evidence="15">
    <location>
        <begin position="346"/>
        <end position="365"/>
    </location>
</feature>
<dbReference type="GeneID" id="112294649"/>
<dbReference type="Gramene" id="Pp3c17_4860V3.3">
    <property type="protein sequence ID" value="Pp3c17_4860V3.3"/>
    <property type="gene ID" value="Pp3c17_4860"/>
</dbReference>
<feature type="compositionally biased region" description="Polar residues" evidence="15">
    <location>
        <begin position="346"/>
        <end position="361"/>
    </location>
</feature>
<dbReference type="Proteomes" id="UP000006727">
    <property type="component" value="Chromosome 17"/>
</dbReference>
<evidence type="ECO:0000256" key="12">
    <source>
        <dbReference type="ARBA" id="ARBA00048552"/>
    </source>
</evidence>
<dbReference type="Gramene" id="Pp3c17_4860V3.6">
    <property type="protein sequence ID" value="Pp3c17_4860V3.6"/>
    <property type="gene ID" value="Pp3c17_4860"/>
</dbReference>
<dbReference type="RefSeq" id="XP_024401112.1">
    <property type="nucleotide sequence ID" value="XM_024545344.2"/>
</dbReference>
<dbReference type="FunFam" id="1.10.274.100:FF:000007">
    <property type="entry name" value="DNA-directed RNA polymerase subunit"/>
    <property type="match status" value="1"/>
</dbReference>
<protein>
    <recommendedName>
        <fullName evidence="14">DNA-directed RNA polymerase subunit</fullName>
        <ecNumber evidence="14">2.7.7.6</ecNumber>
    </recommendedName>
</protein>
<dbReference type="Gramene" id="Pp3c17_4860V3.5">
    <property type="protein sequence ID" value="Pp3c17_4860V3.5"/>
    <property type="gene ID" value="Pp3c17_4860"/>
</dbReference>
<dbReference type="InterPro" id="IPR007080">
    <property type="entry name" value="RNA_pol_Rpb1_1"/>
</dbReference>
<keyword evidence="9" id="KW-0460">Magnesium</keyword>
<dbReference type="EC" id="2.7.7.6" evidence="14"/>
<name>A0A2K1J2Q4_PHYPA</name>
<dbReference type="OrthoDB" id="270392at2759"/>
<dbReference type="NCBIfam" id="NF006336">
    <property type="entry name" value="PRK08566.1"/>
    <property type="match status" value="1"/>
</dbReference>
<evidence type="ECO:0000256" key="5">
    <source>
        <dbReference type="ARBA" id="ARBA00022679"/>
    </source>
</evidence>
<dbReference type="RefSeq" id="XP_024401111.1">
    <property type="nucleotide sequence ID" value="XM_024545343.2"/>
</dbReference>
<dbReference type="PANTHER" id="PTHR48446:SF1">
    <property type="entry name" value="DNA-DIRECTED RNA POLYMERASE SUBUNIT BETA' N-TERMINAL SECTION"/>
    <property type="match status" value="1"/>
</dbReference>
<evidence type="ECO:0000256" key="11">
    <source>
        <dbReference type="ARBA" id="ARBA00023242"/>
    </source>
</evidence>
<dbReference type="Pfam" id="PF04997">
    <property type="entry name" value="RNA_pol_Rpb1_1"/>
    <property type="match status" value="1"/>
</dbReference>
<evidence type="ECO:0000313" key="19">
    <source>
        <dbReference type="Proteomes" id="UP000006727"/>
    </source>
</evidence>
<dbReference type="InterPro" id="IPR035697">
    <property type="entry name" value="RNAP_III_RPC1_N"/>
</dbReference>
<dbReference type="GO" id="GO:0003677">
    <property type="term" value="F:DNA binding"/>
    <property type="evidence" value="ECO:0007669"/>
    <property type="project" value="InterPro"/>
</dbReference>
<keyword evidence="7" id="KW-0479">Metal-binding</keyword>
<dbReference type="Gene3D" id="1.10.150.390">
    <property type="match status" value="1"/>
</dbReference>
<dbReference type="Gramene" id="Pp3c17_4860V3.2">
    <property type="protein sequence ID" value="Pp3c17_4860V3.2"/>
    <property type="gene ID" value="Pp3c17_4860"/>
</dbReference>
<dbReference type="KEGG" id="ppp:112294649"/>
<evidence type="ECO:0000256" key="9">
    <source>
        <dbReference type="ARBA" id="ARBA00022842"/>
    </source>
</evidence>
<evidence type="ECO:0000256" key="3">
    <source>
        <dbReference type="ARBA" id="ARBA00011206"/>
    </source>
</evidence>
<evidence type="ECO:0000256" key="6">
    <source>
        <dbReference type="ARBA" id="ARBA00022695"/>
    </source>
</evidence>
<dbReference type="SUPFAM" id="SSF64484">
    <property type="entry name" value="beta and beta-prime subunits of DNA dependent RNA-polymerase"/>
    <property type="match status" value="1"/>
</dbReference>
<dbReference type="STRING" id="3218.A0A2K1J2Q4"/>
<dbReference type="Gramene" id="Pp3c17_4860V3.1">
    <property type="protein sequence ID" value="Pp3c17_4860V3.1"/>
    <property type="gene ID" value="Pp3c17_4860"/>
</dbReference>
<dbReference type="Pfam" id="PF04998">
    <property type="entry name" value="RNA_pol_Rpb1_5"/>
    <property type="match status" value="1"/>
</dbReference>
<evidence type="ECO:0000313" key="18">
    <source>
        <dbReference type="EnsemblPlants" id="Pp3c17_4860V3.1"/>
    </source>
</evidence>
<dbReference type="Gramene" id="Pp3c17_4860V3.4">
    <property type="protein sequence ID" value="Pp3c17_4860V3.4"/>
    <property type="gene ID" value="Pp3c17_4860"/>
</dbReference>
<comment type="catalytic activity">
    <reaction evidence="12 14">
        <text>RNA(n) + a ribonucleoside 5'-triphosphate = RNA(n+1) + diphosphate</text>
        <dbReference type="Rhea" id="RHEA:21248"/>
        <dbReference type="Rhea" id="RHEA-COMP:14527"/>
        <dbReference type="Rhea" id="RHEA-COMP:17342"/>
        <dbReference type="ChEBI" id="CHEBI:33019"/>
        <dbReference type="ChEBI" id="CHEBI:61557"/>
        <dbReference type="ChEBI" id="CHEBI:140395"/>
        <dbReference type="EC" id="2.7.7.6"/>
    </reaction>
</comment>
<comment type="function">
    <text evidence="13">DNA-dependent RNA polymerase catalyzes the transcription of DNA into RNA using the four ribonucleoside triphosphates as substrates. Largest and catalytic core component of RNA polymerase III which synthesizes small RNAs, such as 5S rRNA and tRNAs. Forms the polymerase active center together with the second largest subunit. A single-stranded DNA template strand of the promoter is positioned within the central active site cleft of Pol III. A bridging helix emanates from RPC1 and crosses the cleft near the catalytic site and is thought to promote translocation of Pol III by acting as a ratchet that moves the RNA-DNA hybrid through the active site by switching from straight to bent conformations at each step of nucleotide addition.</text>
</comment>
<dbReference type="Pfam" id="PF05000">
    <property type="entry name" value="RNA_pol_Rpb1_4"/>
    <property type="match status" value="1"/>
</dbReference>
<dbReference type="EMBL" id="ABEU02000017">
    <property type="protein sequence ID" value="PNR35801.1"/>
    <property type="molecule type" value="Genomic_DNA"/>
</dbReference>
<dbReference type="EnsemblPlants" id="Pp3c17_4860V3.2">
    <property type="protein sequence ID" value="Pp3c17_4860V3.2"/>
    <property type="gene ID" value="Pp3c17_4860"/>
</dbReference>
<dbReference type="Pfam" id="PF04983">
    <property type="entry name" value="RNA_pol_Rpb1_3"/>
    <property type="match status" value="1"/>
</dbReference>
<dbReference type="FunFam" id="1.10.150.390:FF:000004">
    <property type="entry name" value="DNA-directed RNA polymerase subunit"/>
    <property type="match status" value="1"/>
</dbReference>
<dbReference type="Pfam" id="PF00623">
    <property type="entry name" value="RNA_pol_Rpb1_2"/>
    <property type="match status" value="1"/>
</dbReference>
<dbReference type="EnsemblPlants" id="Pp3c17_4860V3.5">
    <property type="protein sequence ID" value="Pp3c17_4860V3.5"/>
    <property type="gene ID" value="Pp3c17_4860"/>
</dbReference>
<dbReference type="Gene3D" id="1.10.274.100">
    <property type="entry name" value="RNA polymerase Rpb1, domain 3"/>
    <property type="match status" value="1"/>
</dbReference>
<dbReference type="Gene3D" id="4.10.860.120">
    <property type="entry name" value="RNA polymerase II, clamp domain"/>
    <property type="match status" value="1"/>
</dbReference>
<evidence type="ECO:0000256" key="2">
    <source>
        <dbReference type="ARBA" id="ARBA00006460"/>
    </source>
</evidence>
<dbReference type="EnsemblPlants" id="Pp3c17_4860V3.6">
    <property type="protein sequence ID" value="Pp3c17_4860V3.6"/>
    <property type="gene ID" value="Pp3c17_4860"/>
</dbReference>
<keyword evidence="4 14" id="KW-0240">DNA-directed RNA polymerase</keyword>
<dbReference type="InterPro" id="IPR007083">
    <property type="entry name" value="RNA_pol_Rpb1_4"/>
</dbReference>
<dbReference type="Gene3D" id="1.10.132.30">
    <property type="match status" value="1"/>
</dbReference>
<evidence type="ECO:0000256" key="15">
    <source>
        <dbReference type="SAM" id="MobiDB-lite"/>
    </source>
</evidence>
<evidence type="ECO:0000256" key="4">
    <source>
        <dbReference type="ARBA" id="ARBA00022478"/>
    </source>
</evidence>
<keyword evidence="6 14" id="KW-0548">Nucleotidyltransferase</keyword>
<dbReference type="Gene3D" id="6.10.250.2940">
    <property type="match status" value="1"/>
</dbReference>
<dbReference type="InterPro" id="IPR000722">
    <property type="entry name" value="RNA_pol_asu"/>
</dbReference>
<dbReference type="PaxDb" id="3218-PP1S26_192V6.1"/>
<dbReference type="Gene3D" id="2.40.40.20">
    <property type="match status" value="1"/>
</dbReference>
<keyword evidence="10 14" id="KW-0804">Transcription</keyword>
<dbReference type="EnsemblPlants" id="Pp3c17_4860V3.1">
    <property type="protein sequence ID" value="Pp3c17_4860V3.1"/>
    <property type="gene ID" value="Pp3c17_4860"/>
</dbReference>
<dbReference type="InterPro" id="IPR007081">
    <property type="entry name" value="RNA_pol_Rpb1_5"/>
</dbReference>
<dbReference type="RefSeq" id="XP_024401113.1">
    <property type="nucleotide sequence ID" value="XM_024545345.2"/>
</dbReference>
<dbReference type="GO" id="GO:0046872">
    <property type="term" value="F:metal ion binding"/>
    <property type="evidence" value="ECO:0007669"/>
    <property type="project" value="UniProtKB-KW"/>
</dbReference>
<dbReference type="InterPro" id="IPR007066">
    <property type="entry name" value="RNA_pol_Rpb1_3"/>
</dbReference>
<evidence type="ECO:0000313" key="17">
    <source>
        <dbReference type="EMBL" id="PNR35801.1"/>
    </source>
</evidence>
<dbReference type="CDD" id="cd02583">
    <property type="entry name" value="RNAP_III_RPC1_N"/>
    <property type="match status" value="1"/>
</dbReference>
<dbReference type="InterPro" id="IPR015700">
    <property type="entry name" value="RPC1"/>
</dbReference>
<dbReference type="InterPro" id="IPR006592">
    <property type="entry name" value="RNA_pol_N"/>
</dbReference>
<evidence type="ECO:0000256" key="7">
    <source>
        <dbReference type="ARBA" id="ARBA00022723"/>
    </source>
</evidence>
<accession>A0A2K1J2Q4</accession>
<keyword evidence="8" id="KW-0862">Zinc</keyword>
<dbReference type="Gene3D" id="6.20.50.80">
    <property type="match status" value="1"/>
</dbReference>
<evidence type="ECO:0000256" key="8">
    <source>
        <dbReference type="ARBA" id="ARBA00022833"/>
    </source>
</evidence>
<dbReference type="GO" id="GO:0005634">
    <property type="term" value="C:nucleus"/>
    <property type="evidence" value="ECO:0007669"/>
    <property type="project" value="UniProtKB-SubCell"/>
</dbReference>
<dbReference type="InterPro" id="IPR044893">
    <property type="entry name" value="RNA_pol_Rpb1_clamp_domain"/>
</dbReference>
<dbReference type="FunFam" id="1.10.132.30:FF:000001">
    <property type="entry name" value="DNA-directed RNA polymerase subunit"/>
    <property type="match status" value="1"/>
</dbReference>